<gene>
    <name evidence="4" type="ORF">B2M23_18030</name>
</gene>
<keyword evidence="2" id="KW-1003">Cell membrane</keyword>
<name>A0AAC9QX29_EUBLI</name>
<dbReference type="AlphaFoldDB" id="A0AAC9QX29"/>
<dbReference type="PIRSF" id="PIRSF016661">
    <property type="entry name" value="BioY"/>
    <property type="match status" value="1"/>
</dbReference>
<feature type="transmembrane region" description="Helical" evidence="3">
    <location>
        <begin position="117"/>
        <end position="137"/>
    </location>
</feature>
<keyword evidence="2" id="KW-0813">Transport</keyword>
<organism evidence="4 5">
    <name type="scientific">Eubacterium limosum</name>
    <dbReference type="NCBI Taxonomy" id="1736"/>
    <lineage>
        <taxon>Bacteria</taxon>
        <taxon>Bacillati</taxon>
        <taxon>Bacillota</taxon>
        <taxon>Clostridia</taxon>
        <taxon>Eubacteriales</taxon>
        <taxon>Eubacteriaceae</taxon>
        <taxon>Eubacterium</taxon>
    </lineage>
</organism>
<reference evidence="5" key="1">
    <citation type="journal article" date="2017" name="Sci. Rep.">
        <title>Determination of the Genome and Primary Transcriptome of Syngas Fermenting Eubacterium limosum ATCC 8486.</title>
        <authorList>
            <person name="Song Y."/>
            <person name="Shin J."/>
            <person name="Jeong Y."/>
            <person name="Jin S."/>
            <person name="Lee J.K."/>
            <person name="Kim D.R."/>
            <person name="Kim S.C."/>
            <person name="Cho S."/>
            <person name="Cho B.K."/>
        </authorList>
    </citation>
    <scope>NUCLEOTIDE SEQUENCE [LARGE SCALE GENOMIC DNA]</scope>
    <source>
        <strain evidence="5">ATCC 8486</strain>
    </source>
</reference>
<feature type="transmembrane region" description="Helical" evidence="3">
    <location>
        <begin position="88"/>
        <end position="105"/>
    </location>
</feature>
<dbReference type="PANTHER" id="PTHR34295:SF1">
    <property type="entry name" value="BIOTIN TRANSPORTER BIOY"/>
    <property type="match status" value="1"/>
</dbReference>
<dbReference type="GO" id="GO:0005886">
    <property type="term" value="C:plasma membrane"/>
    <property type="evidence" value="ECO:0007669"/>
    <property type="project" value="UniProtKB-SubCell"/>
</dbReference>
<proteinExistence type="inferred from homology"/>
<feature type="transmembrane region" description="Helical" evidence="3">
    <location>
        <begin position="61"/>
        <end position="82"/>
    </location>
</feature>
<comment type="subcellular location">
    <subcellularLocation>
        <location evidence="2">Cell membrane</location>
        <topology evidence="2">Multi-pass membrane protein</topology>
    </subcellularLocation>
</comment>
<dbReference type="RefSeq" id="WP_038351600.1">
    <property type="nucleotide sequence ID" value="NZ_CP019962.1"/>
</dbReference>
<sequence length="185" mass="20303">METTLTKTRSMVQCALFAALVAIGAFIQVPVPYMDYFTLQFLFVLLAGMLLGSARGALSVSVYVLVGLVGFPVFAAGGGIQYIFRPSFGYLLGFILAAWVAGFIIQRGQKQNYGRFLLAAFGGLLATYAIGLVYKYMILNFYMAEPTPWSIVFLSCFPLDLPGDILLCFIGAGLVRRIKPLLRRI</sequence>
<keyword evidence="3" id="KW-0812">Transmembrane</keyword>
<feature type="transmembrane region" description="Helical" evidence="3">
    <location>
        <begin position="37"/>
        <end position="54"/>
    </location>
</feature>
<evidence type="ECO:0000313" key="4">
    <source>
        <dbReference type="EMBL" id="ARD67314.1"/>
    </source>
</evidence>
<dbReference type="EMBL" id="CP019962">
    <property type="protein sequence ID" value="ARD67314.1"/>
    <property type="molecule type" value="Genomic_DNA"/>
</dbReference>
<evidence type="ECO:0000256" key="2">
    <source>
        <dbReference type="PIRNR" id="PIRNR016661"/>
    </source>
</evidence>
<evidence type="ECO:0000256" key="3">
    <source>
        <dbReference type="SAM" id="Phobius"/>
    </source>
</evidence>
<accession>A0AAC9QX29</accession>
<dbReference type="KEGG" id="elim:B2M23_18030"/>
<keyword evidence="3" id="KW-1133">Transmembrane helix</keyword>
<dbReference type="InterPro" id="IPR003784">
    <property type="entry name" value="BioY"/>
</dbReference>
<feature type="transmembrane region" description="Helical" evidence="3">
    <location>
        <begin position="12"/>
        <end position="31"/>
    </location>
</feature>
<evidence type="ECO:0000256" key="1">
    <source>
        <dbReference type="ARBA" id="ARBA00010692"/>
    </source>
</evidence>
<comment type="similarity">
    <text evidence="1 2">Belongs to the BioY family.</text>
</comment>
<dbReference type="Gene3D" id="1.10.1760.20">
    <property type="match status" value="1"/>
</dbReference>
<keyword evidence="2 3" id="KW-0472">Membrane</keyword>
<dbReference type="GO" id="GO:0015225">
    <property type="term" value="F:biotin transmembrane transporter activity"/>
    <property type="evidence" value="ECO:0007669"/>
    <property type="project" value="UniProtKB-UniRule"/>
</dbReference>
<dbReference type="Pfam" id="PF02632">
    <property type="entry name" value="BioY"/>
    <property type="match status" value="1"/>
</dbReference>
<evidence type="ECO:0000313" key="5">
    <source>
        <dbReference type="Proteomes" id="UP000192391"/>
    </source>
</evidence>
<feature type="transmembrane region" description="Helical" evidence="3">
    <location>
        <begin position="149"/>
        <end position="175"/>
    </location>
</feature>
<dbReference type="Proteomes" id="UP000192391">
    <property type="component" value="Chromosome"/>
</dbReference>
<protein>
    <recommendedName>
        <fullName evidence="2">Biotin transporter</fullName>
    </recommendedName>
</protein>
<dbReference type="PANTHER" id="PTHR34295">
    <property type="entry name" value="BIOTIN TRANSPORTER BIOY"/>
    <property type="match status" value="1"/>
</dbReference>